<evidence type="ECO:0000256" key="2">
    <source>
        <dbReference type="ARBA" id="ARBA00022801"/>
    </source>
</evidence>
<dbReference type="InterPro" id="IPR050474">
    <property type="entry name" value="Hel308_SKI2-like"/>
</dbReference>
<evidence type="ECO:0000259" key="6">
    <source>
        <dbReference type="PROSITE" id="PS51194"/>
    </source>
</evidence>
<dbReference type="PANTHER" id="PTHR47961">
    <property type="entry name" value="DNA POLYMERASE THETA, PUTATIVE (AFU_ORTHOLOGUE AFUA_1G05260)-RELATED"/>
    <property type="match status" value="1"/>
</dbReference>
<accession>A0ABN2Q6D4</accession>
<reference evidence="7 8" key="1">
    <citation type="journal article" date="2019" name="Int. J. Syst. Evol. Microbiol.">
        <title>The Global Catalogue of Microorganisms (GCM) 10K type strain sequencing project: providing services to taxonomists for standard genome sequencing and annotation.</title>
        <authorList>
            <consortium name="The Broad Institute Genomics Platform"/>
            <consortium name="The Broad Institute Genome Sequencing Center for Infectious Disease"/>
            <person name="Wu L."/>
            <person name="Ma J."/>
        </authorList>
    </citation>
    <scope>NUCLEOTIDE SEQUENCE [LARGE SCALE GENOMIC DNA]</scope>
    <source>
        <strain evidence="7 8">JCM 14545</strain>
    </source>
</reference>
<dbReference type="Gene3D" id="3.40.50.300">
    <property type="entry name" value="P-loop containing nucleotide triphosphate hydrolases"/>
    <property type="match status" value="2"/>
</dbReference>
<name>A0ABN2Q6D4_9PSEU</name>
<gene>
    <name evidence="7" type="ORF">GCM10009754_08600</name>
</gene>
<dbReference type="PROSITE" id="PS51192">
    <property type="entry name" value="HELICASE_ATP_BIND_1"/>
    <property type="match status" value="1"/>
</dbReference>
<comment type="caution">
    <text evidence="7">The sequence shown here is derived from an EMBL/GenBank/DDBJ whole genome shotgun (WGS) entry which is preliminary data.</text>
</comment>
<dbReference type="InterPro" id="IPR011545">
    <property type="entry name" value="DEAD/DEAH_box_helicase_dom"/>
</dbReference>
<proteinExistence type="predicted"/>
<keyword evidence="1" id="KW-0547">Nucleotide-binding</keyword>
<organism evidence="7 8">
    <name type="scientific">Amycolatopsis minnesotensis</name>
    <dbReference type="NCBI Taxonomy" id="337894"/>
    <lineage>
        <taxon>Bacteria</taxon>
        <taxon>Bacillati</taxon>
        <taxon>Actinomycetota</taxon>
        <taxon>Actinomycetes</taxon>
        <taxon>Pseudonocardiales</taxon>
        <taxon>Pseudonocardiaceae</taxon>
        <taxon>Amycolatopsis</taxon>
    </lineage>
</organism>
<dbReference type="EMBL" id="BAAANN010000003">
    <property type="protein sequence ID" value="GAA1943456.1"/>
    <property type="molecule type" value="Genomic_DNA"/>
</dbReference>
<dbReference type="SMART" id="SM00487">
    <property type="entry name" value="DEXDc"/>
    <property type="match status" value="1"/>
</dbReference>
<dbReference type="SUPFAM" id="SSF52540">
    <property type="entry name" value="P-loop containing nucleoside triphosphate hydrolases"/>
    <property type="match status" value="1"/>
</dbReference>
<protein>
    <recommendedName>
        <fullName evidence="9">DEAD/DEAH box helicase</fullName>
    </recommendedName>
</protein>
<dbReference type="SMART" id="SM00490">
    <property type="entry name" value="HELICc"/>
    <property type="match status" value="1"/>
</dbReference>
<feature type="domain" description="Helicase ATP-binding" evidence="5">
    <location>
        <begin position="167"/>
        <end position="336"/>
    </location>
</feature>
<dbReference type="Proteomes" id="UP001501116">
    <property type="component" value="Unassembled WGS sequence"/>
</dbReference>
<dbReference type="Gene3D" id="1.10.3380.30">
    <property type="match status" value="1"/>
</dbReference>
<dbReference type="InterPro" id="IPR036390">
    <property type="entry name" value="WH_DNA-bd_sf"/>
</dbReference>
<dbReference type="SUPFAM" id="SSF46785">
    <property type="entry name" value="Winged helix' DNA-binding domain"/>
    <property type="match status" value="1"/>
</dbReference>
<keyword evidence="4" id="KW-0067">ATP-binding</keyword>
<evidence type="ECO:0000259" key="5">
    <source>
        <dbReference type="PROSITE" id="PS51192"/>
    </source>
</evidence>
<evidence type="ECO:0000313" key="8">
    <source>
        <dbReference type="Proteomes" id="UP001501116"/>
    </source>
</evidence>
<dbReference type="Pfam" id="PF00270">
    <property type="entry name" value="DEAD"/>
    <property type="match status" value="1"/>
</dbReference>
<feature type="domain" description="Helicase C-terminal" evidence="6">
    <location>
        <begin position="368"/>
        <end position="541"/>
    </location>
</feature>
<keyword evidence="3" id="KW-0347">Helicase</keyword>
<evidence type="ECO:0000256" key="3">
    <source>
        <dbReference type="ARBA" id="ARBA00022806"/>
    </source>
</evidence>
<dbReference type="PANTHER" id="PTHR47961:SF6">
    <property type="entry name" value="DNA-DIRECTED DNA POLYMERASE"/>
    <property type="match status" value="1"/>
</dbReference>
<dbReference type="PROSITE" id="PS51194">
    <property type="entry name" value="HELICASE_CTER"/>
    <property type="match status" value="1"/>
</dbReference>
<dbReference type="InterPro" id="IPR014001">
    <property type="entry name" value="Helicase_ATP-bd"/>
</dbReference>
<evidence type="ECO:0000256" key="1">
    <source>
        <dbReference type="ARBA" id="ARBA00022741"/>
    </source>
</evidence>
<dbReference type="InterPro" id="IPR001650">
    <property type="entry name" value="Helicase_C-like"/>
</dbReference>
<keyword evidence="2" id="KW-0378">Hydrolase</keyword>
<keyword evidence="8" id="KW-1185">Reference proteome</keyword>
<evidence type="ECO:0008006" key="9">
    <source>
        <dbReference type="Google" id="ProtNLM"/>
    </source>
</evidence>
<dbReference type="InterPro" id="IPR027417">
    <property type="entry name" value="P-loop_NTPase"/>
</dbReference>
<evidence type="ECO:0000313" key="7">
    <source>
        <dbReference type="EMBL" id="GAA1943456.1"/>
    </source>
</evidence>
<sequence length="898" mass="96776">MGYRDAMPSPAPTPAAGGEATGVLWAKITDPDADLPGFAPGDDVRVLLPDDERFTVLGEKLLANGVDGAAVRRVRYLLEDETVRGSSPARLTVDTAECHLGKSVPRQFPRVTGSGAEAARDAFDALWQAHVPPEGVSPVPAADVLPPDWLRFLPYPELNPAQAVTVPEVLAHDDHLVIVAPTGAGKTVMGMTAALKAVLAQGRKAAWLVPQRSLTDELNRELDQWREQGLRVERLSGEYSVDIQRVREADLWVATTEKFEAICRASSLREALTEVGCLIVDEIHLLGDPARGPVLEALLARMRGEDARMRIVGLSATVSNADQVAAWLGAKLLRVAWRPTKLTWQLPTIAAHRDWGLVETARIRLASSITRTVTRDGGSVLVFCGSKRNVRRTALIIAAALGAATDGVHPDDLDRLHEVCRSARVGLHYKGWEHKRQSEVDFRARELDVLVATSTVAAGVNLPARAVVIQDTEVGLNPIDVATVQQMFGRAGRIGAGEREGWAFLIVTENERAAWQAKLVAGHTVRSQIESSLADHVLAEAVQGRISSLAEAERWWVGTFACHQGSRSLAPLRRAIDFLTEAGFLAAASDDADRVVATELGLLTARLMVSATVGHEIRLALADTELPDGPEAAEAALIDLVSTVVPKLAGTAISEELKPVVARALRPGGGDYQRGDLARMALRLVASNPDAFRRGARVIDGIPYVALYPALEEAPRYLHWLGCQGLLGTVHPWGAIVAADLGRRVRWRRCRPRRGAGRLLWMCEQLATPPHAEDLVPELFAAATERGLTSPDWTVGVRPRGTVLDEQSYPALLRERASAAEIGHDGGVVTASGPEGSVLGTWLGKRYRRDAVPKGGVRVALPAGELGEPGAALFTWRGDHRATGWLARYSALAPGNAR</sequence>
<dbReference type="Pfam" id="PF00271">
    <property type="entry name" value="Helicase_C"/>
    <property type="match status" value="1"/>
</dbReference>
<evidence type="ECO:0000256" key="4">
    <source>
        <dbReference type="ARBA" id="ARBA00022840"/>
    </source>
</evidence>